<evidence type="ECO:0000313" key="2">
    <source>
        <dbReference type="EMBL" id="NEK22957.1"/>
    </source>
</evidence>
<gene>
    <name evidence="2" type="ORF">GV827_11145</name>
</gene>
<accession>A0A6P0CAR5</accession>
<keyword evidence="3" id="KW-1185">Reference proteome</keyword>
<feature type="chain" id="PRO_5026714138" description="DUF3617 family protein" evidence="1">
    <location>
        <begin position="19"/>
        <end position="136"/>
    </location>
</feature>
<organism evidence="2 3">
    <name type="scientific">Sulfitobacter sediminilitoris</name>
    <dbReference type="NCBI Taxonomy" id="2698830"/>
    <lineage>
        <taxon>Bacteria</taxon>
        <taxon>Pseudomonadati</taxon>
        <taxon>Pseudomonadota</taxon>
        <taxon>Alphaproteobacteria</taxon>
        <taxon>Rhodobacterales</taxon>
        <taxon>Roseobacteraceae</taxon>
        <taxon>Sulfitobacter</taxon>
    </lineage>
</organism>
<evidence type="ECO:0008006" key="4">
    <source>
        <dbReference type="Google" id="ProtNLM"/>
    </source>
</evidence>
<proteinExistence type="predicted"/>
<name>A0A6P0CAR5_9RHOB</name>
<sequence>MLLRLLTALCFLSSTASADVWSFATPSGNIECWVGEDFNGSDISCTIFDRSKPAAVPQLQTCPLHRGITVKMLDRGYVEASCTPAGDRPSGGQSVADYGVTGTFGGFACHSSTRGLECRNEDGHGFFLSRAVQRVF</sequence>
<reference evidence="2 3" key="1">
    <citation type="submission" date="2020-01" db="EMBL/GenBank/DDBJ databases">
        <title>Sulfitobacter sediminilitoris sp. nov., isolated from a tidal flat.</title>
        <authorList>
            <person name="Park S."/>
            <person name="Yoon J.-H."/>
        </authorList>
    </citation>
    <scope>NUCLEOTIDE SEQUENCE [LARGE SCALE GENOMIC DNA]</scope>
    <source>
        <strain evidence="2 3">JBTF-M27</strain>
    </source>
</reference>
<protein>
    <recommendedName>
        <fullName evidence="4">DUF3617 family protein</fullName>
    </recommendedName>
</protein>
<dbReference type="RefSeq" id="WP_164353891.1">
    <property type="nucleotide sequence ID" value="NZ_JAABNT010000006.1"/>
</dbReference>
<dbReference type="EMBL" id="JAABNT010000006">
    <property type="protein sequence ID" value="NEK22957.1"/>
    <property type="molecule type" value="Genomic_DNA"/>
</dbReference>
<dbReference type="Proteomes" id="UP000468591">
    <property type="component" value="Unassembled WGS sequence"/>
</dbReference>
<evidence type="ECO:0000313" key="3">
    <source>
        <dbReference type="Proteomes" id="UP000468591"/>
    </source>
</evidence>
<evidence type="ECO:0000256" key="1">
    <source>
        <dbReference type="SAM" id="SignalP"/>
    </source>
</evidence>
<comment type="caution">
    <text evidence="2">The sequence shown here is derived from an EMBL/GenBank/DDBJ whole genome shotgun (WGS) entry which is preliminary data.</text>
</comment>
<dbReference type="InterPro" id="IPR046576">
    <property type="entry name" value="DUF6636"/>
</dbReference>
<dbReference type="AlphaFoldDB" id="A0A6P0CAR5"/>
<keyword evidence="1" id="KW-0732">Signal</keyword>
<feature type="signal peptide" evidence="1">
    <location>
        <begin position="1"/>
        <end position="18"/>
    </location>
</feature>
<dbReference type="Pfam" id="PF20341">
    <property type="entry name" value="DUF6636"/>
    <property type="match status" value="1"/>
</dbReference>